<evidence type="ECO:0000256" key="1">
    <source>
        <dbReference type="ARBA" id="ARBA00022723"/>
    </source>
</evidence>
<dbReference type="InterPro" id="IPR032466">
    <property type="entry name" value="Metal_Hydrolase"/>
</dbReference>
<accession>A0A1G2HRU0</accession>
<feature type="binding site" evidence="3">
    <location>
        <position position="146"/>
    </location>
    <ligand>
        <name>a divalent metal cation</name>
        <dbReference type="ChEBI" id="CHEBI:60240"/>
        <label>2</label>
    </ligand>
</feature>
<name>A0A1G2HRU0_9BACT</name>
<dbReference type="GO" id="GO:0046872">
    <property type="term" value="F:metal ion binding"/>
    <property type="evidence" value="ECO:0007669"/>
    <property type="project" value="UniProtKB-KW"/>
</dbReference>
<dbReference type="GO" id="GO:0004536">
    <property type="term" value="F:DNA nuclease activity"/>
    <property type="evidence" value="ECO:0007669"/>
    <property type="project" value="InterPro"/>
</dbReference>
<evidence type="ECO:0000256" key="2">
    <source>
        <dbReference type="ARBA" id="ARBA00022801"/>
    </source>
</evidence>
<evidence type="ECO:0000313" key="5">
    <source>
        <dbReference type="Proteomes" id="UP000178774"/>
    </source>
</evidence>
<gene>
    <name evidence="4" type="ORF">A2822_03780</name>
</gene>
<evidence type="ECO:0000256" key="3">
    <source>
        <dbReference type="PIRSR" id="PIRSR005902-1"/>
    </source>
</evidence>
<feature type="binding site" evidence="3">
    <location>
        <position position="5"/>
    </location>
    <ligand>
        <name>a divalent metal cation</name>
        <dbReference type="ChEBI" id="CHEBI:60240"/>
        <label>1</label>
    </ligand>
</feature>
<dbReference type="EMBL" id="MHOP01000025">
    <property type="protein sequence ID" value="OGZ65264.1"/>
    <property type="molecule type" value="Genomic_DNA"/>
</dbReference>
<feature type="binding site" evidence="3">
    <location>
        <position position="124"/>
    </location>
    <ligand>
        <name>a divalent metal cation</name>
        <dbReference type="ChEBI" id="CHEBI:60240"/>
        <label>2</label>
    </ligand>
</feature>
<dbReference type="GO" id="GO:0016788">
    <property type="term" value="F:hydrolase activity, acting on ester bonds"/>
    <property type="evidence" value="ECO:0007669"/>
    <property type="project" value="InterPro"/>
</dbReference>
<feature type="binding site" evidence="3">
    <location>
        <position position="88"/>
    </location>
    <ligand>
        <name>a divalent metal cation</name>
        <dbReference type="ChEBI" id="CHEBI:60240"/>
        <label>1</label>
    </ligand>
</feature>
<organism evidence="4 5">
    <name type="scientific">Candidatus Staskawiczbacteria bacterium RIFCSPHIGHO2_01_FULL_41_41</name>
    <dbReference type="NCBI Taxonomy" id="1802203"/>
    <lineage>
        <taxon>Bacteria</taxon>
        <taxon>Candidatus Staskawicziibacteriota</taxon>
    </lineage>
</organism>
<feature type="binding site" evidence="3">
    <location>
        <position position="7"/>
    </location>
    <ligand>
        <name>a divalent metal cation</name>
        <dbReference type="ChEBI" id="CHEBI:60240"/>
        <label>1</label>
    </ligand>
</feature>
<dbReference type="Proteomes" id="UP000178774">
    <property type="component" value="Unassembled WGS sequence"/>
</dbReference>
<dbReference type="Pfam" id="PF01026">
    <property type="entry name" value="TatD_DNase"/>
    <property type="match status" value="1"/>
</dbReference>
<evidence type="ECO:0000313" key="4">
    <source>
        <dbReference type="EMBL" id="OGZ65264.1"/>
    </source>
</evidence>
<dbReference type="AlphaFoldDB" id="A0A1G2HRU0"/>
<dbReference type="PANTHER" id="PTHR46124:SF2">
    <property type="entry name" value="D-AMINOACYL-TRNA DEACYLASE"/>
    <property type="match status" value="1"/>
</dbReference>
<dbReference type="PIRSF" id="PIRSF005902">
    <property type="entry name" value="DNase_TatD"/>
    <property type="match status" value="1"/>
</dbReference>
<dbReference type="InterPro" id="IPR001130">
    <property type="entry name" value="TatD-like"/>
</dbReference>
<comment type="caution">
    <text evidence="4">The sequence shown here is derived from an EMBL/GenBank/DDBJ whole genome shotgun (WGS) entry which is preliminary data.</text>
</comment>
<dbReference type="PANTHER" id="PTHR46124">
    <property type="entry name" value="D-AMINOACYL-TRNA DEACYLASE"/>
    <property type="match status" value="1"/>
</dbReference>
<dbReference type="FunFam" id="3.20.20.140:FF:000005">
    <property type="entry name" value="TatD family hydrolase"/>
    <property type="match status" value="1"/>
</dbReference>
<dbReference type="InterPro" id="IPR018228">
    <property type="entry name" value="DNase_TatD-rel_CS"/>
</dbReference>
<dbReference type="InterPro" id="IPR015991">
    <property type="entry name" value="TatD/YcfH-like"/>
</dbReference>
<dbReference type="SUPFAM" id="SSF51556">
    <property type="entry name" value="Metallo-dependent hydrolases"/>
    <property type="match status" value="1"/>
</dbReference>
<protein>
    <recommendedName>
        <fullName evidence="6">Hydrolase TatD</fullName>
    </recommendedName>
</protein>
<dbReference type="PROSITE" id="PS01090">
    <property type="entry name" value="TATD_2"/>
    <property type="match status" value="1"/>
</dbReference>
<proteinExistence type="predicted"/>
<dbReference type="Gene3D" id="3.20.20.140">
    <property type="entry name" value="Metal-dependent hydrolases"/>
    <property type="match status" value="1"/>
</dbReference>
<keyword evidence="2" id="KW-0378">Hydrolase</keyword>
<feature type="binding site" evidence="3">
    <location>
        <position position="193"/>
    </location>
    <ligand>
        <name>a divalent metal cation</name>
        <dbReference type="ChEBI" id="CHEBI:60240"/>
        <label>1</label>
    </ligand>
</feature>
<dbReference type="CDD" id="cd01310">
    <property type="entry name" value="TatD_DNAse"/>
    <property type="match status" value="1"/>
</dbReference>
<evidence type="ECO:0008006" key="6">
    <source>
        <dbReference type="Google" id="ProtNLM"/>
    </source>
</evidence>
<dbReference type="NCBIfam" id="TIGR00010">
    <property type="entry name" value="YchF/TatD family DNA exonuclease"/>
    <property type="match status" value="1"/>
</dbReference>
<reference evidence="4 5" key="1">
    <citation type="journal article" date="2016" name="Nat. Commun.">
        <title>Thousands of microbial genomes shed light on interconnected biogeochemical processes in an aquifer system.</title>
        <authorList>
            <person name="Anantharaman K."/>
            <person name="Brown C.T."/>
            <person name="Hug L.A."/>
            <person name="Sharon I."/>
            <person name="Castelle C.J."/>
            <person name="Probst A.J."/>
            <person name="Thomas B.C."/>
            <person name="Singh A."/>
            <person name="Wilkins M.J."/>
            <person name="Karaoz U."/>
            <person name="Brodie E.L."/>
            <person name="Williams K.H."/>
            <person name="Hubbard S.S."/>
            <person name="Banfield J.F."/>
        </authorList>
    </citation>
    <scope>NUCLEOTIDE SEQUENCE [LARGE SCALE GENOMIC DNA]</scope>
</reference>
<keyword evidence="1 3" id="KW-0479">Metal-binding</keyword>
<sequence length="244" mass="27531">MIDTHAHLQVDAYDHDRNEVISRTLAANIACINVGTSFATSKSAVELAAKHDGFYAAIGLHPTDVDEEFDSQQYRDLAKSKKVVAIGEIGLDYFREPYNKEKQKDIFLRQIALAKELNLPVIIHCRKAHDEMLEMLKGQGLRGVIHCFTGTLQQAQKYVELGFYLGMNGIMFKFPLEEVIKNIGLEHMLLETDCPYLTPPMAPGKRNEPIFMKYTIEKIAELKKVSVQEVADKTTTNAKKLFGI</sequence>